<dbReference type="eggNOG" id="ENOG502ZK0J">
    <property type="taxonomic scope" value="Bacteria"/>
</dbReference>
<dbReference type="KEGG" id="dfe:Dfer_4278"/>
<evidence type="ECO:0000313" key="1">
    <source>
        <dbReference type="EMBL" id="ACT95480.1"/>
    </source>
</evidence>
<reference evidence="1 2" key="1">
    <citation type="journal article" date="2009" name="Stand. Genomic Sci.">
        <title>Complete genome sequence of Dyadobacter fermentans type strain (NS114).</title>
        <authorList>
            <person name="Lang E."/>
            <person name="Lapidus A."/>
            <person name="Chertkov O."/>
            <person name="Brettin T."/>
            <person name="Detter J.C."/>
            <person name="Han C."/>
            <person name="Copeland A."/>
            <person name="Glavina Del Rio T."/>
            <person name="Nolan M."/>
            <person name="Chen F."/>
            <person name="Lucas S."/>
            <person name="Tice H."/>
            <person name="Cheng J.F."/>
            <person name="Land M."/>
            <person name="Hauser L."/>
            <person name="Chang Y.J."/>
            <person name="Jeffries C.D."/>
            <person name="Kopitz M."/>
            <person name="Bruce D."/>
            <person name="Goodwin L."/>
            <person name="Pitluck S."/>
            <person name="Ovchinnikova G."/>
            <person name="Pati A."/>
            <person name="Ivanova N."/>
            <person name="Mavrommatis K."/>
            <person name="Chen A."/>
            <person name="Palaniappan K."/>
            <person name="Chain P."/>
            <person name="Bristow J."/>
            <person name="Eisen J.A."/>
            <person name="Markowitz V."/>
            <person name="Hugenholtz P."/>
            <person name="Goker M."/>
            <person name="Rohde M."/>
            <person name="Kyrpides N.C."/>
            <person name="Klenk H.P."/>
        </authorList>
    </citation>
    <scope>NUCLEOTIDE SEQUENCE [LARGE SCALE GENOMIC DNA]</scope>
    <source>
        <strain evidence="2">ATCC 700827 / DSM 18053 / CIP 107007 / KCTC 52180 / NS114</strain>
    </source>
</reference>
<name>C6W125_DYAFD</name>
<gene>
    <name evidence="1" type="ordered locus">Dfer_4278</name>
</gene>
<dbReference type="AlphaFoldDB" id="C6W125"/>
<dbReference type="HOGENOM" id="CLU_1852001_0_0_10"/>
<keyword evidence="2" id="KW-1185">Reference proteome</keyword>
<accession>C6W125</accession>
<proteinExistence type="predicted"/>
<dbReference type="STRING" id="471854.Dfer_4278"/>
<evidence type="ECO:0000313" key="2">
    <source>
        <dbReference type="Proteomes" id="UP000002011"/>
    </source>
</evidence>
<sequence length="138" mass="16104">MNHCNDQIYCIEPFKKQIQNLRKNNCYKDIDQLLIRFLRDKDIDHFRTGTLLNKSITHPYIKHDIGGRSGYRMYYLAIIAAKCIYLAYIHPKTGSDGSPNTTNEARTEFYKTIAKAIKDRTLYQVTVMGELLDFSTMI</sequence>
<protein>
    <submittedName>
        <fullName evidence="1">Uncharacterized protein</fullName>
    </submittedName>
</protein>
<dbReference type="Proteomes" id="UP000002011">
    <property type="component" value="Chromosome"/>
</dbReference>
<organism evidence="1 2">
    <name type="scientific">Dyadobacter fermentans (strain ATCC 700827 / DSM 18053 / CIP 107007 / KCTC 52180 / NS114)</name>
    <dbReference type="NCBI Taxonomy" id="471854"/>
    <lineage>
        <taxon>Bacteria</taxon>
        <taxon>Pseudomonadati</taxon>
        <taxon>Bacteroidota</taxon>
        <taxon>Cytophagia</taxon>
        <taxon>Cytophagales</taxon>
        <taxon>Spirosomataceae</taxon>
        <taxon>Dyadobacter</taxon>
    </lineage>
</organism>
<dbReference type="EMBL" id="CP001619">
    <property type="protein sequence ID" value="ACT95480.1"/>
    <property type="molecule type" value="Genomic_DNA"/>
</dbReference>